<keyword evidence="5 8" id="KW-0812">Transmembrane</keyword>
<evidence type="ECO:0000313" key="9">
    <source>
        <dbReference type="EMBL" id="MFD2759212.1"/>
    </source>
</evidence>
<dbReference type="EMBL" id="JBHUNE010000009">
    <property type="protein sequence ID" value="MFD2759212.1"/>
    <property type="molecule type" value="Genomic_DNA"/>
</dbReference>
<evidence type="ECO:0000256" key="8">
    <source>
        <dbReference type="SAM" id="Phobius"/>
    </source>
</evidence>
<organism evidence="9 10">
    <name type="scientific">Gulosibacter faecalis</name>
    <dbReference type="NCBI Taxonomy" id="272240"/>
    <lineage>
        <taxon>Bacteria</taxon>
        <taxon>Bacillati</taxon>
        <taxon>Actinomycetota</taxon>
        <taxon>Actinomycetes</taxon>
        <taxon>Micrococcales</taxon>
        <taxon>Microbacteriaceae</taxon>
        <taxon>Gulosibacter</taxon>
    </lineage>
</organism>
<feature type="transmembrane region" description="Helical" evidence="8">
    <location>
        <begin position="302"/>
        <end position="330"/>
    </location>
</feature>
<feature type="transmembrane region" description="Helical" evidence="8">
    <location>
        <begin position="183"/>
        <end position="202"/>
    </location>
</feature>
<dbReference type="InterPro" id="IPR037294">
    <property type="entry name" value="ABC_BtuC-like"/>
</dbReference>
<evidence type="ECO:0000256" key="5">
    <source>
        <dbReference type="ARBA" id="ARBA00022692"/>
    </source>
</evidence>
<feature type="transmembrane region" description="Helical" evidence="8">
    <location>
        <begin position="368"/>
        <end position="389"/>
    </location>
</feature>
<accession>A0ABW5UZQ9</accession>
<keyword evidence="7 8" id="KW-0472">Membrane</keyword>
<evidence type="ECO:0000256" key="3">
    <source>
        <dbReference type="ARBA" id="ARBA00022448"/>
    </source>
</evidence>
<dbReference type="RefSeq" id="WP_019618726.1">
    <property type="nucleotide sequence ID" value="NZ_JBHUNE010000009.1"/>
</dbReference>
<evidence type="ECO:0000256" key="4">
    <source>
        <dbReference type="ARBA" id="ARBA00022475"/>
    </source>
</evidence>
<feature type="transmembrane region" description="Helical" evidence="8">
    <location>
        <begin position="157"/>
        <end position="177"/>
    </location>
</feature>
<dbReference type="CDD" id="cd06550">
    <property type="entry name" value="TM_ABC_iron-siderophores_like"/>
    <property type="match status" value="1"/>
</dbReference>
<keyword evidence="3" id="KW-0813">Transport</keyword>
<dbReference type="Proteomes" id="UP001597492">
    <property type="component" value="Unassembled WGS sequence"/>
</dbReference>
<evidence type="ECO:0000313" key="10">
    <source>
        <dbReference type="Proteomes" id="UP001597492"/>
    </source>
</evidence>
<dbReference type="Gene3D" id="1.10.3470.10">
    <property type="entry name" value="ABC transporter involved in vitamin B12 uptake, BtuC"/>
    <property type="match status" value="1"/>
</dbReference>
<keyword evidence="4" id="KW-1003">Cell membrane</keyword>
<name>A0ABW5UZQ9_9MICO</name>
<dbReference type="PANTHER" id="PTHR30472">
    <property type="entry name" value="FERRIC ENTEROBACTIN TRANSPORT SYSTEM PERMEASE PROTEIN"/>
    <property type="match status" value="1"/>
</dbReference>
<feature type="transmembrane region" description="Helical" evidence="8">
    <location>
        <begin position="124"/>
        <end position="145"/>
    </location>
</feature>
<comment type="subcellular location">
    <subcellularLocation>
        <location evidence="1">Cell membrane</location>
        <topology evidence="1">Multi-pass membrane protein</topology>
    </subcellularLocation>
</comment>
<protein>
    <submittedName>
        <fullName evidence="9">FecCD family ABC transporter permease</fullName>
    </submittedName>
</protein>
<dbReference type="SUPFAM" id="SSF81345">
    <property type="entry name" value="ABC transporter involved in vitamin B12 uptake, BtuC"/>
    <property type="match status" value="1"/>
</dbReference>
<feature type="transmembrane region" description="Helical" evidence="8">
    <location>
        <begin position="57"/>
        <end position="80"/>
    </location>
</feature>
<keyword evidence="10" id="KW-1185">Reference proteome</keyword>
<sequence length="395" mass="39314">MTTIDRAQRAAATTGSAAAHAYPEAGAVATDAAHPGAASKAVSRRRANQPSRRRTRWLAVGIPVALVAVTLAACGIGPVGTSPGEVVAALLDPLREPLGRLGVSVPELPAATVSLVWGVRLPRVALALLVGAGLAAAGAVMQAVFRNPLAEPGVTGVSSGAAVGAVAVIVSGAAVAAPWLLPLAAFVGALAAVAVVQLVAGMRGGAGATLLLVGIAVNAFLGAVIAAVIANAPDSDDAQQAMFWLNGDLTSTNWGDVGLAVAPIVVGTLLLATAVPELDLFALGDDHAASSGVRTGRARQSLLAIAALVTAAGVAVTGVISFVGLVVPHLVRLVLGPDHRTLLPVSMGFGAIFLVLADLIARNLFDPVVLQTGTVTAFIGAPVLLVLVARRERAA</sequence>
<feature type="transmembrane region" description="Helical" evidence="8">
    <location>
        <begin position="209"/>
        <end position="230"/>
    </location>
</feature>
<dbReference type="Pfam" id="PF01032">
    <property type="entry name" value="FecCD"/>
    <property type="match status" value="1"/>
</dbReference>
<comment type="similarity">
    <text evidence="2">Belongs to the binding-protein-dependent transport system permease family. FecCD subfamily.</text>
</comment>
<reference evidence="10" key="1">
    <citation type="journal article" date="2019" name="Int. J. Syst. Evol. Microbiol.">
        <title>The Global Catalogue of Microorganisms (GCM) 10K type strain sequencing project: providing services to taxonomists for standard genome sequencing and annotation.</title>
        <authorList>
            <consortium name="The Broad Institute Genomics Platform"/>
            <consortium name="The Broad Institute Genome Sequencing Center for Infectious Disease"/>
            <person name="Wu L."/>
            <person name="Ma J."/>
        </authorList>
    </citation>
    <scope>NUCLEOTIDE SEQUENCE [LARGE SCALE GENOMIC DNA]</scope>
    <source>
        <strain evidence="10">TISTR 1514</strain>
    </source>
</reference>
<proteinExistence type="inferred from homology"/>
<evidence type="ECO:0000256" key="2">
    <source>
        <dbReference type="ARBA" id="ARBA00007935"/>
    </source>
</evidence>
<evidence type="ECO:0000256" key="6">
    <source>
        <dbReference type="ARBA" id="ARBA00022989"/>
    </source>
</evidence>
<evidence type="ECO:0000256" key="7">
    <source>
        <dbReference type="ARBA" id="ARBA00023136"/>
    </source>
</evidence>
<dbReference type="InterPro" id="IPR000522">
    <property type="entry name" value="ABC_transptr_permease_BtuC"/>
</dbReference>
<evidence type="ECO:0000256" key="1">
    <source>
        <dbReference type="ARBA" id="ARBA00004651"/>
    </source>
</evidence>
<dbReference type="PANTHER" id="PTHR30472:SF25">
    <property type="entry name" value="ABC TRANSPORTER PERMEASE PROTEIN MJ0876-RELATED"/>
    <property type="match status" value="1"/>
</dbReference>
<comment type="caution">
    <text evidence="9">The sequence shown here is derived from an EMBL/GenBank/DDBJ whole genome shotgun (WGS) entry which is preliminary data.</text>
</comment>
<feature type="transmembrane region" description="Helical" evidence="8">
    <location>
        <begin position="342"/>
        <end position="361"/>
    </location>
</feature>
<keyword evidence="6 8" id="KW-1133">Transmembrane helix</keyword>
<gene>
    <name evidence="9" type="ORF">ACFSW7_12580</name>
</gene>
<feature type="transmembrane region" description="Helical" evidence="8">
    <location>
        <begin position="257"/>
        <end position="281"/>
    </location>
</feature>